<dbReference type="PANTHER" id="PTHR34475:SF1">
    <property type="entry name" value="CYTOSKELETON PROTEIN RODZ"/>
    <property type="match status" value="1"/>
</dbReference>
<gene>
    <name evidence="2" type="ORF">A3F35_01745</name>
</gene>
<reference evidence="2 3" key="1">
    <citation type="journal article" date="2016" name="Nat. Commun.">
        <title>Thousands of microbial genomes shed light on interconnected biogeochemical processes in an aquifer system.</title>
        <authorList>
            <person name="Anantharaman K."/>
            <person name="Brown C.T."/>
            <person name="Hug L.A."/>
            <person name="Sharon I."/>
            <person name="Castelle C.J."/>
            <person name="Probst A.J."/>
            <person name="Thomas B.C."/>
            <person name="Singh A."/>
            <person name="Wilkins M.J."/>
            <person name="Karaoz U."/>
            <person name="Brodie E.L."/>
            <person name="Williams K.H."/>
            <person name="Hubbard S.S."/>
            <person name="Banfield J.F."/>
        </authorList>
    </citation>
    <scope>NUCLEOTIDE SEQUENCE [LARGE SCALE GENOMIC DNA]</scope>
</reference>
<dbReference type="Proteomes" id="UP000178068">
    <property type="component" value="Unassembled WGS sequence"/>
</dbReference>
<accession>A0A1G1WRQ8</accession>
<dbReference type="EMBL" id="MHCZ01000003">
    <property type="protein sequence ID" value="OGY30428.1"/>
    <property type="molecule type" value="Genomic_DNA"/>
</dbReference>
<name>A0A1G1WRQ8_9BACT</name>
<evidence type="ECO:0000313" key="3">
    <source>
        <dbReference type="Proteomes" id="UP000178068"/>
    </source>
</evidence>
<dbReference type="PANTHER" id="PTHR34475">
    <property type="match status" value="1"/>
</dbReference>
<dbReference type="STRING" id="1802603.A3F35_01745"/>
<dbReference type="Gene3D" id="1.10.260.40">
    <property type="entry name" value="lambda repressor-like DNA-binding domains"/>
    <property type="match status" value="1"/>
</dbReference>
<dbReference type="SUPFAM" id="SSF47413">
    <property type="entry name" value="lambda repressor-like DNA-binding domains"/>
    <property type="match status" value="1"/>
</dbReference>
<evidence type="ECO:0008006" key="4">
    <source>
        <dbReference type="Google" id="ProtNLM"/>
    </source>
</evidence>
<protein>
    <recommendedName>
        <fullName evidence="4">HTH cro/C1-type domain-containing protein</fullName>
    </recommendedName>
</protein>
<dbReference type="InterPro" id="IPR050400">
    <property type="entry name" value="Bact_Cytoskel_RodZ"/>
</dbReference>
<dbReference type="Pfam" id="PF09136">
    <property type="entry name" value="Glucodextran_B"/>
    <property type="match status" value="1"/>
</dbReference>
<dbReference type="Pfam" id="PF13413">
    <property type="entry name" value="HTH_25"/>
    <property type="match status" value="1"/>
</dbReference>
<organism evidence="2 3">
    <name type="scientific">Candidatus Woykebacteria bacterium RIFCSPHIGHO2_12_FULL_45_10</name>
    <dbReference type="NCBI Taxonomy" id="1802603"/>
    <lineage>
        <taxon>Bacteria</taxon>
        <taxon>Candidatus Woykeibacteriota</taxon>
    </lineage>
</organism>
<evidence type="ECO:0000313" key="2">
    <source>
        <dbReference type="EMBL" id="OGY30428.1"/>
    </source>
</evidence>
<comment type="caution">
    <text evidence="2">The sequence shown here is derived from an EMBL/GenBank/DDBJ whole genome shotgun (WGS) entry which is preliminary data.</text>
</comment>
<dbReference type="InterPro" id="IPR013783">
    <property type="entry name" value="Ig-like_fold"/>
</dbReference>
<dbReference type="AlphaFoldDB" id="A0A1G1WRQ8"/>
<feature type="transmembrane region" description="Helical" evidence="1">
    <location>
        <begin position="100"/>
        <end position="119"/>
    </location>
</feature>
<keyword evidence="1" id="KW-0472">Membrane</keyword>
<dbReference type="InterPro" id="IPR010982">
    <property type="entry name" value="Lambda_DNA-bd_dom_sf"/>
</dbReference>
<dbReference type="Gene3D" id="2.60.40.10">
    <property type="entry name" value="Immunoglobulins"/>
    <property type="match status" value="1"/>
</dbReference>
<evidence type="ECO:0000256" key="1">
    <source>
        <dbReference type="SAM" id="Phobius"/>
    </source>
</evidence>
<sequence>MKKVGQILQEKRKSRGLSLNEVASATKIRKQILVYLEDSDWEALPSPTFTKGLLKNYGRFLGLVSEELLAFYRREFDEKKVKVPTQSLTKPPLFRLTPKLVGGFIISLAVVSILTYLFIQYQSFTGVPLLEVSEPKDNTKVENGQVNVVGKTWPDATLKINGQAVQLSPGGTFSEAVSLAEGINTITITSANRFGNMATEKRTIIAALASSLPGKELNSKLEAEVKVGPSAAFVSIEIDGKTSFEGVLVAGSGKKIQAKSRIRILSKNAGSTKVIFQGSEFVLGKEGETAEKSFPL</sequence>
<dbReference type="GO" id="GO:0003677">
    <property type="term" value="F:DNA binding"/>
    <property type="evidence" value="ECO:0007669"/>
    <property type="project" value="InterPro"/>
</dbReference>
<keyword evidence="1" id="KW-0812">Transmembrane</keyword>
<proteinExistence type="predicted"/>
<keyword evidence="1" id="KW-1133">Transmembrane helix</keyword>